<evidence type="ECO:0000313" key="15">
    <source>
        <dbReference type="Proteomes" id="UP000007161"/>
    </source>
</evidence>
<dbReference type="Pfam" id="PF01139">
    <property type="entry name" value="RtcB"/>
    <property type="match status" value="1"/>
</dbReference>
<evidence type="ECO:0000256" key="3">
    <source>
        <dbReference type="ARBA" id="ARBA00022723"/>
    </source>
</evidence>
<dbReference type="STRING" id="443254.Marpi_1304"/>
<dbReference type="OrthoDB" id="9802323at2"/>
<reference evidence="14 15" key="1">
    <citation type="journal article" date="2012" name="J. Bacteriol.">
        <title>Complete Genome Sequence of the Thermophilic, Piezophilic, Heterotrophic Bacterium Marinitoga piezophila KA3.</title>
        <authorList>
            <person name="Lucas S."/>
            <person name="Han J."/>
            <person name="Lapidus A."/>
            <person name="Cheng J.F."/>
            <person name="Goodwin L.A."/>
            <person name="Pitluck S."/>
            <person name="Peters L."/>
            <person name="Mikhailova N."/>
            <person name="Teshima H."/>
            <person name="Detter J.C."/>
            <person name="Han C."/>
            <person name="Tapia R."/>
            <person name="Land M."/>
            <person name="Hauser L."/>
            <person name="Kyrpides N.C."/>
            <person name="Ivanova N."/>
            <person name="Pagani I."/>
            <person name="Vannier P."/>
            <person name="Oger P."/>
            <person name="Bartlett D.H."/>
            <person name="Noll K.M."/>
            <person name="Woyke T."/>
            <person name="Jebbar M."/>
        </authorList>
    </citation>
    <scope>NUCLEOTIDE SEQUENCE [LARGE SCALE GENOMIC DNA]</scope>
    <source>
        <strain evidence="15">DSM 14283 / JCM 11233 / KA3</strain>
    </source>
</reference>
<feature type="active site" description="GMP-histidine intermediate" evidence="10">
    <location>
        <position position="382"/>
    </location>
</feature>
<dbReference type="GO" id="GO:0006396">
    <property type="term" value="P:RNA processing"/>
    <property type="evidence" value="ECO:0007669"/>
    <property type="project" value="InterPro"/>
</dbReference>
<organism evidence="14 15">
    <name type="scientific">Marinitoga piezophila (strain DSM 14283 / JCM 11233 / KA3)</name>
    <dbReference type="NCBI Taxonomy" id="443254"/>
    <lineage>
        <taxon>Bacteria</taxon>
        <taxon>Thermotogati</taxon>
        <taxon>Thermotogota</taxon>
        <taxon>Thermotogae</taxon>
        <taxon>Petrotogales</taxon>
        <taxon>Petrotogaceae</taxon>
        <taxon>Marinitoga</taxon>
    </lineage>
</organism>
<feature type="binding site" evidence="11">
    <location>
        <position position="363"/>
    </location>
    <ligand>
        <name>GMP</name>
        <dbReference type="ChEBI" id="CHEBI:58115"/>
    </ligand>
</feature>
<proteinExistence type="inferred from homology"/>
<dbReference type="EC" id="6.5.1.-" evidence="13"/>
<evidence type="ECO:0000256" key="1">
    <source>
        <dbReference type="ARBA" id="ARBA00008071"/>
    </source>
</evidence>
<evidence type="ECO:0000256" key="6">
    <source>
        <dbReference type="ARBA" id="ARBA00023134"/>
    </source>
</evidence>
<feature type="binding site" evidence="12">
    <location>
        <position position="231"/>
    </location>
    <ligand>
        <name>Mn(2+)</name>
        <dbReference type="ChEBI" id="CHEBI:29035"/>
        <label>2</label>
    </ligand>
</feature>
<feature type="binding site" evidence="12">
    <location>
        <position position="320"/>
    </location>
    <ligand>
        <name>Mn(2+)</name>
        <dbReference type="ChEBI" id="CHEBI:29035"/>
        <label>2</label>
    </ligand>
</feature>
<dbReference type="HOGENOM" id="CLU_022279_0_1_0"/>
<evidence type="ECO:0000256" key="11">
    <source>
        <dbReference type="PIRSR" id="PIRSR601233-2"/>
    </source>
</evidence>
<feature type="binding site" evidence="11">
    <location>
        <begin position="382"/>
        <end position="385"/>
    </location>
    <ligand>
        <name>GMP</name>
        <dbReference type="ChEBI" id="CHEBI:58115"/>
    </ligand>
</feature>
<dbReference type="AlphaFoldDB" id="H2J316"/>
<keyword evidence="15" id="KW-1185">Reference proteome</keyword>
<reference evidence="15" key="2">
    <citation type="submission" date="2012-01" db="EMBL/GenBank/DDBJ databases">
        <title>Complete sequence of chromosome of Marinitoga piezophila KA3.</title>
        <authorList>
            <person name="Lucas S."/>
            <person name="Han J."/>
            <person name="Lapidus A."/>
            <person name="Cheng J.-F."/>
            <person name="Goodwin L."/>
            <person name="Pitluck S."/>
            <person name="Peters L."/>
            <person name="Mikhailova N."/>
            <person name="Teshima H."/>
            <person name="Detter J.C."/>
            <person name="Han C."/>
            <person name="Tapia R."/>
            <person name="Land M."/>
            <person name="Hauser L."/>
            <person name="Kyrpides N."/>
            <person name="Ivanova N."/>
            <person name="Pagani I."/>
            <person name="Jebbar M."/>
            <person name="Vannier P."/>
            <person name="Oger P."/>
            <person name="Cario A."/>
            <person name="Bartlett D."/>
            <person name="Noll K.M."/>
            <person name="Woyke T."/>
        </authorList>
    </citation>
    <scope>NUCLEOTIDE SEQUENCE [LARGE SCALE GENOMIC DNA]</scope>
    <source>
        <strain evidence="15">DSM 14283 / JCM 11233 / KA3</strain>
    </source>
</reference>
<dbReference type="PANTHER" id="PTHR11118">
    <property type="entry name" value="RNA-SPLICING LIGASE RTCB HOMOLOG"/>
    <property type="match status" value="1"/>
</dbReference>
<evidence type="ECO:0000256" key="13">
    <source>
        <dbReference type="RuleBase" id="RU371113"/>
    </source>
</evidence>
<evidence type="ECO:0000256" key="5">
    <source>
        <dbReference type="ARBA" id="ARBA00022800"/>
    </source>
</evidence>
<evidence type="ECO:0000256" key="2">
    <source>
        <dbReference type="ARBA" id="ARBA00022598"/>
    </source>
</evidence>
<evidence type="ECO:0000256" key="12">
    <source>
        <dbReference type="PIRSR" id="PIRSR601233-3"/>
    </source>
</evidence>
<dbReference type="RefSeq" id="WP_014296778.1">
    <property type="nucleotide sequence ID" value="NC_016751.1"/>
</dbReference>
<protein>
    <recommendedName>
        <fullName evidence="13">tRNA-splicing ligase RtcB</fullName>
        <ecNumber evidence="13">6.5.1.-</ecNumber>
    </recommendedName>
</protein>
<evidence type="ECO:0000256" key="9">
    <source>
        <dbReference type="ARBA" id="ARBA00049514"/>
    </source>
</evidence>
<keyword evidence="6 11" id="KW-0342">GTP-binding</keyword>
<keyword evidence="4 11" id="KW-0547">Nucleotide-binding</keyword>
<comment type="subunit">
    <text evidence="13">Monomer.</text>
</comment>
<dbReference type="PROSITE" id="PS01288">
    <property type="entry name" value="UPF0027"/>
    <property type="match status" value="1"/>
</dbReference>
<feature type="binding site" evidence="11">
    <location>
        <position position="458"/>
    </location>
    <ligand>
        <name>GMP</name>
        <dbReference type="ChEBI" id="CHEBI:58115"/>
    </ligand>
</feature>
<comment type="similarity">
    <text evidence="1 13">Belongs to the RtcB family.</text>
</comment>
<comment type="catalytic activity">
    <reaction evidence="9">
        <text>a 3'-end 2',3'-cyclophospho-ribonucleotide-RNA + a 5'-end dephospho-ribonucleoside-RNA + GTP + H2O = a ribonucleotidyl-ribonucleotide-RNA + GMP + diphosphate + H(+)</text>
        <dbReference type="Rhea" id="RHEA:68080"/>
        <dbReference type="Rhea" id="RHEA-COMP:10464"/>
        <dbReference type="Rhea" id="RHEA-COMP:13936"/>
        <dbReference type="Rhea" id="RHEA-COMP:17355"/>
        <dbReference type="ChEBI" id="CHEBI:15377"/>
        <dbReference type="ChEBI" id="CHEBI:15378"/>
        <dbReference type="ChEBI" id="CHEBI:33019"/>
        <dbReference type="ChEBI" id="CHEBI:37565"/>
        <dbReference type="ChEBI" id="CHEBI:58115"/>
        <dbReference type="ChEBI" id="CHEBI:83064"/>
        <dbReference type="ChEBI" id="CHEBI:138284"/>
        <dbReference type="ChEBI" id="CHEBI:173118"/>
        <dbReference type="EC" id="6.5.1.8"/>
    </reaction>
</comment>
<dbReference type="InterPro" id="IPR001233">
    <property type="entry name" value="RtcB"/>
</dbReference>
<dbReference type="GO" id="GO:0046872">
    <property type="term" value="F:metal ion binding"/>
    <property type="evidence" value="ECO:0007669"/>
    <property type="project" value="UniProtKB-UniRule"/>
</dbReference>
<feature type="binding site" evidence="11">
    <location>
        <begin position="199"/>
        <end position="203"/>
    </location>
    <ligand>
        <name>GMP</name>
        <dbReference type="ChEBI" id="CHEBI:58115"/>
    </ligand>
</feature>
<evidence type="ECO:0000313" key="14">
    <source>
        <dbReference type="EMBL" id="AEX85707.1"/>
    </source>
</evidence>
<keyword evidence="5" id="KW-0692">RNA repair</keyword>
<evidence type="ECO:0000256" key="10">
    <source>
        <dbReference type="PIRSR" id="PIRSR601233-1"/>
    </source>
</evidence>
<dbReference type="GO" id="GO:0003972">
    <property type="term" value="F:RNA ligase (ATP) activity"/>
    <property type="evidence" value="ECO:0007669"/>
    <property type="project" value="TreeGrafter"/>
</dbReference>
<evidence type="ECO:0000256" key="4">
    <source>
        <dbReference type="ARBA" id="ARBA00022741"/>
    </source>
</evidence>
<feature type="binding site" evidence="12">
    <location>
        <position position="200"/>
    </location>
    <ligand>
        <name>Mn(2+)</name>
        <dbReference type="ChEBI" id="CHEBI:29035"/>
        <label>1</label>
    </ligand>
</feature>
<name>H2J316_MARPK</name>
<feature type="binding site" evidence="11">
    <location>
        <begin position="356"/>
        <end position="359"/>
    </location>
    <ligand>
        <name>GMP</name>
        <dbReference type="ChEBI" id="CHEBI:58115"/>
    </ligand>
</feature>
<accession>H2J316</accession>
<dbReference type="Gene3D" id="3.90.1860.10">
    <property type="entry name" value="tRNA-splicing ligase RtcB"/>
    <property type="match status" value="1"/>
</dbReference>
<dbReference type="InterPro" id="IPR036025">
    <property type="entry name" value="RtcB-like_sf"/>
</dbReference>
<gene>
    <name evidence="13" type="primary">rtcB</name>
    <name evidence="14" type="ordered locus">Marpi_1304</name>
</gene>
<comment type="cofactor">
    <cofactor evidence="12 13">
        <name>Mn(2+)</name>
        <dbReference type="ChEBI" id="CHEBI:29035"/>
    </cofactor>
    <text evidence="12 13">Binds 2 manganese ions per subunit.</text>
</comment>
<comment type="catalytic activity">
    <reaction evidence="8">
        <text>a 3'-end 3'-phospho-ribonucleotide-RNA + a 5'-end dephospho-ribonucleoside-RNA + GTP = a ribonucleotidyl-ribonucleotide-RNA + GMP + diphosphate</text>
        <dbReference type="Rhea" id="RHEA:68076"/>
        <dbReference type="Rhea" id="RHEA-COMP:10463"/>
        <dbReference type="Rhea" id="RHEA-COMP:13936"/>
        <dbReference type="Rhea" id="RHEA-COMP:17355"/>
        <dbReference type="ChEBI" id="CHEBI:33019"/>
        <dbReference type="ChEBI" id="CHEBI:37565"/>
        <dbReference type="ChEBI" id="CHEBI:58115"/>
        <dbReference type="ChEBI" id="CHEBI:83062"/>
        <dbReference type="ChEBI" id="CHEBI:138284"/>
        <dbReference type="ChEBI" id="CHEBI:173118"/>
        <dbReference type="EC" id="6.5.1.8"/>
    </reaction>
</comment>
<feature type="binding site" evidence="12">
    <location>
        <position position="92"/>
    </location>
    <ligand>
        <name>Mn(2+)</name>
        <dbReference type="ChEBI" id="CHEBI:29035"/>
        <label>1</label>
    </ligand>
</feature>
<keyword evidence="3 12" id="KW-0479">Metal-binding</keyword>
<dbReference type="GO" id="GO:0005525">
    <property type="term" value="F:GTP binding"/>
    <property type="evidence" value="ECO:0007669"/>
    <property type="project" value="UniProtKB-KW"/>
</dbReference>
<dbReference type="KEGG" id="mpz:Marpi_1304"/>
<evidence type="ECO:0000256" key="8">
    <source>
        <dbReference type="ARBA" id="ARBA00047746"/>
    </source>
</evidence>
<keyword evidence="2 13" id="KW-0436">Ligase</keyword>
<dbReference type="PANTHER" id="PTHR11118:SF1">
    <property type="entry name" value="RNA-SPLICING LIGASE RTCB HOMOLOG"/>
    <property type="match status" value="1"/>
</dbReference>
<sequence length="459" mass="51487">MDIIRENKYMWKVEKFKNMKVPVYVLTDSQTIRSQEYHEAIMQLVNVATLPGIVKGSFGMPDIHWGYGFPIGGVAAFDADSGIISPGGVGFDINCGVRIMTTSLEFSEIKDYIDEILTRVYNEIPVGVGSRTNFKLSVKEMKKILNNGVYWAINNNYGLAEDLYNIEDSGKIKYADADFVSDEAIKRGADELGTLGSGNHFIEIQIVEKVFEKENAERYGLFEGQIVYMIHSGSRGLGHQVATDYIKIFRDNLKDWNKKIPDKQLINAPFKSKYGQEYFSAMNAAANFAFVNRQIMGHKIRNIFKDLFDVESKLLYDITHNIAKLEKHNVDGEEKDLIVHRKGATRAFPDQIVLIPGSMGSSSYILLGTEKSMSIAFGSSAHGAGRVLGRRQAKRRLNYKNVLNSMKEKKIKIISKSKNTIVEEAPEVYKDVDSVVDIIEKIGISRKIAKLTPVGVVKG</sequence>
<dbReference type="EMBL" id="CP003257">
    <property type="protein sequence ID" value="AEX85707.1"/>
    <property type="molecule type" value="Genomic_DNA"/>
</dbReference>
<dbReference type="GO" id="GO:0170057">
    <property type="term" value="F:RNA ligase (GTP) activity"/>
    <property type="evidence" value="ECO:0007669"/>
    <property type="project" value="UniProtKB-EC"/>
</dbReference>
<dbReference type="SUPFAM" id="SSF103365">
    <property type="entry name" value="Hypothetical protein PH1602"/>
    <property type="match status" value="1"/>
</dbReference>
<dbReference type="Proteomes" id="UP000007161">
    <property type="component" value="Chromosome"/>
</dbReference>
<feature type="binding site" evidence="11">
    <location>
        <begin position="320"/>
        <end position="321"/>
    </location>
    <ligand>
        <name>GMP</name>
        <dbReference type="ChEBI" id="CHEBI:58115"/>
    </ligand>
</feature>
<dbReference type="GO" id="GO:0042245">
    <property type="term" value="P:RNA repair"/>
    <property type="evidence" value="ECO:0007669"/>
    <property type="project" value="UniProtKB-KW"/>
</dbReference>
<dbReference type="eggNOG" id="COG1690">
    <property type="taxonomic scope" value="Bacteria"/>
</dbReference>
<evidence type="ECO:0000256" key="7">
    <source>
        <dbReference type="ARBA" id="ARBA00023211"/>
    </source>
</evidence>
<keyword evidence="7 12" id="KW-0464">Manganese</keyword>
<dbReference type="FunFam" id="3.90.1860.10:FF:000001">
    <property type="entry name" value="tRNA-splicing ligase RtcB homolog"/>
    <property type="match status" value="1"/>
</dbReference>